<dbReference type="HOGENOM" id="CLU_834362_0_0_1"/>
<name>A0A067PK48_9AGAM</name>
<proteinExistence type="predicted"/>
<dbReference type="EMBL" id="KL197749">
    <property type="protein sequence ID" value="KDQ51382.1"/>
    <property type="molecule type" value="Genomic_DNA"/>
</dbReference>
<dbReference type="Proteomes" id="UP000027265">
    <property type="component" value="Unassembled WGS sequence"/>
</dbReference>
<organism evidence="2 3">
    <name type="scientific">Jaapia argillacea MUCL 33604</name>
    <dbReference type="NCBI Taxonomy" id="933084"/>
    <lineage>
        <taxon>Eukaryota</taxon>
        <taxon>Fungi</taxon>
        <taxon>Dikarya</taxon>
        <taxon>Basidiomycota</taxon>
        <taxon>Agaricomycotina</taxon>
        <taxon>Agaricomycetes</taxon>
        <taxon>Agaricomycetidae</taxon>
        <taxon>Jaapiales</taxon>
        <taxon>Jaapiaceae</taxon>
        <taxon>Jaapia</taxon>
    </lineage>
</organism>
<dbReference type="InParanoid" id="A0A067PK48"/>
<feature type="compositionally biased region" description="Low complexity" evidence="1">
    <location>
        <begin position="181"/>
        <end position="198"/>
    </location>
</feature>
<evidence type="ECO:0000256" key="1">
    <source>
        <dbReference type="SAM" id="MobiDB-lite"/>
    </source>
</evidence>
<evidence type="ECO:0000313" key="2">
    <source>
        <dbReference type="EMBL" id="KDQ51382.1"/>
    </source>
</evidence>
<dbReference type="AlphaFoldDB" id="A0A067PK48"/>
<dbReference type="STRING" id="933084.A0A067PK48"/>
<feature type="region of interest" description="Disordered" evidence="1">
    <location>
        <begin position="166"/>
        <end position="203"/>
    </location>
</feature>
<reference evidence="3" key="1">
    <citation type="journal article" date="2014" name="Proc. Natl. Acad. Sci. U.S.A.">
        <title>Extensive sampling of basidiomycete genomes demonstrates inadequacy of the white-rot/brown-rot paradigm for wood decay fungi.</title>
        <authorList>
            <person name="Riley R."/>
            <person name="Salamov A.A."/>
            <person name="Brown D.W."/>
            <person name="Nagy L.G."/>
            <person name="Floudas D."/>
            <person name="Held B.W."/>
            <person name="Levasseur A."/>
            <person name="Lombard V."/>
            <person name="Morin E."/>
            <person name="Otillar R."/>
            <person name="Lindquist E.A."/>
            <person name="Sun H."/>
            <person name="LaButti K.M."/>
            <person name="Schmutz J."/>
            <person name="Jabbour D."/>
            <person name="Luo H."/>
            <person name="Baker S.E."/>
            <person name="Pisabarro A.G."/>
            <person name="Walton J.D."/>
            <person name="Blanchette R.A."/>
            <person name="Henrissat B."/>
            <person name="Martin F."/>
            <person name="Cullen D."/>
            <person name="Hibbett D.S."/>
            <person name="Grigoriev I.V."/>
        </authorList>
    </citation>
    <scope>NUCLEOTIDE SEQUENCE [LARGE SCALE GENOMIC DNA]</scope>
    <source>
        <strain evidence="3">MUCL 33604</strain>
    </source>
</reference>
<feature type="region of interest" description="Disordered" evidence="1">
    <location>
        <begin position="1"/>
        <end position="38"/>
    </location>
</feature>
<accession>A0A067PK48</accession>
<evidence type="ECO:0000313" key="3">
    <source>
        <dbReference type="Proteomes" id="UP000027265"/>
    </source>
</evidence>
<gene>
    <name evidence="2" type="ORF">JAAARDRAFT_533857</name>
</gene>
<keyword evidence="3" id="KW-1185">Reference proteome</keyword>
<protein>
    <submittedName>
        <fullName evidence="2">Uncharacterized protein</fullName>
    </submittedName>
</protein>
<sequence length="333" mass="37259">MYPDYVYRPQRSKGRGKKSGKGKATDYDDQSYTDSESAPFVLSAPPVFLRGHSRSSSAPTPAAGQYGIQLPTVYMPSCPSSPAMMPIQQTRRKSRPSHLHESMTQFDFLDEDLIPPFGDSNEYQGSLSINEGFNFGMPSGAPEYRDRDGGFRSLSINTNFDNRHSLYPQHHISPAGTNMHSSCSTSSGRSSPYRSPYTPQTMPGTLPEQDLQGQLRDMEIQYGNEQAAAWREQEEMLWPQDIVDVQGCNDEFDPLSGGIPALTLGLPAFEEDEYEFIQAAAASSSLYEARPFSEDREMQLPPQDFERDTFSSMFAFDDMDMMDPSASQDSDRF</sequence>
<feature type="compositionally biased region" description="Basic residues" evidence="1">
    <location>
        <begin position="10"/>
        <end position="21"/>
    </location>
</feature>